<keyword evidence="1" id="KW-1133">Transmembrane helix</keyword>
<keyword evidence="1" id="KW-0472">Membrane</keyword>
<evidence type="ECO:0000313" key="2">
    <source>
        <dbReference type="EMBL" id="MFC7221440.1"/>
    </source>
</evidence>
<proteinExistence type="predicted"/>
<keyword evidence="1" id="KW-0812">Transmembrane</keyword>
<accession>A0ABW2GL05</accession>
<feature type="transmembrane region" description="Helical" evidence="1">
    <location>
        <begin position="15"/>
        <end position="36"/>
    </location>
</feature>
<comment type="caution">
    <text evidence="2">The sequence shown here is derived from an EMBL/GenBank/DDBJ whole genome shotgun (WGS) entry which is preliminary data.</text>
</comment>
<name>A0ABW2GL05_9ACTN</name>
<organism evidence="2 3">
    <name type="scientific">Streptomyces polyrhachis</name>
    <dbReference type="NCBI Taxonomy" id="1282885"/>
    <lineage>
        <taxon>Bacteria</taxon>
        <taxon>Bacillati</taxon>
        <taxon>Actinomycetota</taxon>
        <taxon>Actinomycetes</taxon>
        <taxon>Kitasatosporales</taxon>
        <taxon>Streptomycetaceae</taxon>
        <taxon>Streptomyces</taxon>
    </lineage>
</organism>
<dbReference type="EMBL" id="JBHSZO010000068">
    <property type="protein sequence ID" value="MFC7221440.1"/>
    <property type="molecule type" value="Genomic_DNA"/>
</dbReference>
<reference evidence="3" key="1">
    <citation type="journal article" date="2019" name="Int. J. Syst. Evol. Microbiol.">
        <title>The Global Catalogue of Microorganisms (GCM) 10K type strain sequencing project: providing services to taxonomists for standard genome sequencing and annotation.</title>
        <authorList>
            <consortium name="The Broad Institute Genomics Platform"/>
            <consortium name="The Broad Institute Genome Sequencing Center for Infectious Disease"/>
            <person name="Wu L."/>
            <person name="Ma J."/>
        </authorList>
    </citation>
    <scope>NUCLEOTIDE SEQUENCE [LARGE SCALE GENOMIC DNA]</scope>
    <source>
        <strain evidence="3">CGMCC 1.13681</strain>
    </source>
</reference>
<dbReference type="Proteomes" id="UP001596413">
    <property type="component" value="Unassembled WGS sequence"/>
</dbReference>
<evidence type="ECO:0000256" key="1">
    <source>
        <dbReference type="SAM" id="Phobius"/>
    </source>
</evidence>
<sequence length="37" mass="3803">MSVLEPNPQGGQRKLLLILAVILGITVVIGVAASFLA</sequence>
<dbReference type="NCBIfam" id="NF040912">
    <property type="entry name" value="SGM_5486_fam"/>
    <property type="match status" value="1"/>
</dbReference>
<dbReference type="RefSeq" id="WP_386418790.1">
    <property type="nucleotide sequence ID" value="NZ_JBHSZO010000068.1"/>
</dbReference>
<protein>
    <submittedName>
        <fullName evidence="2">SGM_5486 family transporter-associated protein</fullName>
    </submittedName>
</protein>
<gene>
    <name evidence="2" type="ORF">ACFQLX_25215</name>
</gene>
<keyword evidence="3" id="KW-1185">Reference proteome</keyword>
<evidence type="ECO:0000313" key="3">
    <source>
        <dbReference type="Proteomes" id="UP001596413"/>
    </source>
</evidence>
<dbReference type="InterPro" id="IPR049750">
    <property type="entry name" value="SGM_5486-like-assoc"/>
</dbReference>